<evidence type="ECO:0000313" key="3">
    <source>
        <dbReference type="Proteomes" id="UP000827911"/>
    </source>
</evidence>
<protein>
    <submittedName>
        <fullName evidence="2">Uncharacterized protein</fullName>
    </submittedName>
</protein>
<evidence type="ECO:0000313" key="2">
    <source>
        <dbReference type="EMBL" id="QZE57605.1"/>
    </source>
</evidence>
<dbReference type="EMBL" id="MZ443777">
    <property type="protein sequence ID" value="QZE57605.1"/>
    <property type="molecule type" value="Genomic_DNA"/>
</dbReference>
<accession>A0AAE7XLC8</accession>
<feature type="transmembrane region" description="Helical" evidence="1">
    <location>
        <begin position="36"/>
        <end position="55"/>
    </location>
</feature>
<name>A0AAE7XLC8_9CAUD</name>
<gene>
    <name evidence="2" type="ORF">pEaSNUABM17_00059</name>
</gene>
<sequence>MRPILVVHRGKLLLAQLVNEDRNDVYFVRHIKVRNVNMYVTGLAPVATVVFLYGYSPTADDYEVVRQMRGM</sequence>
<keyword evidence="1" id="KW-0812">Transmembrane</keyword>
<proteinExistence type="predicted"/>
<keyword evidence="1" id="KW-0472">Membrane</keyword>
<keyword evidence="1" id="KW-1133">Transmembrane helix</keyword>
<reference evidence="2 3" key="1">
    <citation type="submission" date="2021-06" db="EMBL/GenBank/DDBJ databases">
        <title>Complete genome sequence of Erwinia phage pEa_SNUABM_17.</title>
        <authorList>
            <person name="Kim S.G."/>
            <person name="Park S.C."/>
        </authorList>
    </citation>
    <scope>NUCLEOTIDE SEQUENCE [LARGE SCALE GENOMIC DNA]</scope>
</reference>
<organism evidence="2 3">
    <name type="scientific">Erwinia phage pEa_SNUABM_17</name>
    <dbReference type="NCBI Taxonomy" id="2869545"/>
    <lineage>
        <taxon>Viruses</taxon>
        <taxon>Duplodnaviria</taxon>
        <taxon>Heunggongvirae</taxon>
        <taxon>Uroviricota</taxon>
        <taxon>Caudoviricetes</taxon>
        <taxon>Alexandravirus</taxon>
        <taxon>Alexandravirus SNUABM17</taxon>
    </lineage>
</organism>
<evidence type="ECO:0000256" key="1">
    <source>
        <dbReference type="SAM" id="Phobius"/>
    </source>
</evidence>
<keyword evidence="3" id="KW-1185">Reference proteome</keyword>
<dbReference type="Proteomes" id="UP000827911">
    <property type="component" value="Segment"/>
</dbReference>